<dbReference type="InterPro" id="IPR035906">
    <property type="entry name" value="MetI-like_sf"/>
</dbReference>
<dbReference type="NCBIfam" id="TIGR01726">
    <property type="entry name" value="HEQRo_perm_3TM"/>
    <property type="match status" value="1"/>
</dbReference>
<evidence type="ECO:0000256" key="3">
    <source>
        <dbReference type="ARBA" id="ARBA00010072"/>
    </source>
</evidence>
<evidence type="ECO:0000256" key="8">
    <source>
        <dbReference type="ARBA" id="ARBA00022989"/>
    </source>
</evidence>
<evidence type="ECO:0000256" key="6">
    <source>
        <dbReference type="ARBA" id="ARBA00022692"/>
    </source>
</evidence>
<feature type="transmembrane region" description="Helical" evidence="10">
    <location>
        <begin position="38"/>
        <end position="59"/>
    </location>
</feature>
<dbReference type="EMBL" id="PXYL01000002">
    <property type="protein sequence ID" value="PSJ63112.1"/>
    <property type="molecule type" value="Genomic_DNA"/>
</dbReference>
<dbReference type="InterPro" id="IPR010065">
    <property type="entry name" value="AA_ABC_transptr_permease_3TM"/>
</dbReference>
<evidence type="ECO:0000313" key="13">
    <source>
        <dbReference type="Proteomes" id="UP000240653"/>
    </source>
</evidence>
<comment type="caution">
    <text evidence="12">The sequence shown here is derived from an EMBL/GenBank/DDBJ whole genome shotgun (WGS) entry which is preliminary data.</text>
</comment>
<gene>
    <name evidence="12" type="ORF">C7I85_06065</name>
</gene>
<evidence type="ECO:0000256" key="5">
    <source>
        <dbReference type="ARBA" id="ARBA00022475"/>
    </source>
</evidence>
<dbReference type="PANTHER" id="PTHR30614:SF20">
    <property type="entry name" value="GLUTAMINE TRANSPORT SYSTEM PERMEASE PROTEIN GLNP"/>
    <property type="match status" value="1"/>
</dbReference>
<protein>
    <submittedName>
        <fullName evidence="12">Amino acid ABC transporter permease</fullName>
    </submittedName>
</protein>
<evidence type="ECO:0000256" key="10">
    <source>
        <dbReference type="RuleBase" id="RU363032"/>
    </source>
</evidence>
<dbReference type="InterPro" id="IPR000515">
    <property type="entry name" value="MetI-like"/>
</dbReference>
<keyword evidence="9 10" id="KW-0472">Membrane</keyword>
<feature type="transmembrane region" description="Helical" evidence="10">
    <location>
        <begin position="80"/>
        <end position="98"/>
    </location>
</feature>
<keyword evidence="5" id="KW-1003">Cell membrane</keyword>
<dbReference type="InterPro" id="IPR043429">
    <property type="entry name" value="ArtM/GltK/GlnP/TcyL/YhdX-like"/>
</dbReference>
<dbReference type="SUPFAM" id="SSF161098">
    <property type="entry name" value="MetI-like"/>
    <property type="match status" value="1"/>
</dbReference>
<feature type="transmembrane region" description="Helical" evidence="10">
    <location>
        <begin position="104"/>
        <end position="130"/>
    </location>
</feature>
<dbReference type="OrthoDB" id="7190458at2"/>
<dbReference type="GO" id="GO:0043190">
    <property type="term" value="C:ATP-binding cassette (ABC) transporter complex"/>
    <property type="evidence" value="ECO:0007669"/>
    <property type="project" value="InterPro"/>
</dbReference>
<feature type="transmembrane region" description="Helical" evidence="10">
    <location>
        <begin position="151"/>
        <end position="171"/>
    </location>
</feature>
<dbReference type="PROSITE" id="PS50928">
    <property type="entry name" value="ABC_TM1"/>
    <property type="match status" value="1"/>
</dbReference>
<dbReference type="PANTHER" id="PTHR30614">
    <property type="entry name" value="MEMBRANE COMPONENT OF AMINO ACID ABC TRANSPORTER"/>
    <property type="match status" value="1"/>
</dbReference>
<dbReference type="AlphaFoldDB" id="A0A2P7SKV2"/>
<keyword evidence="13" id="KW-1185">Reference proteome</keyword>
<sequence length="239" mass="26021">MGGVVEDFVSAIQSAYNFRIVGQYVDEFARGIGHTVTAAASALVLSLVFGLALALMRISGRRFLSHPAAAYIQIIRSTPLLLQIYIVYFGLPAVFPSMGRLPEIFLGIIALTMHTGAYMAEIIRSGLLSVPSGQREGAIAVGMTTFQQYRYVILPQGIVNIIPALLGQTAILIKDTSLLSLITVFDLVSAGMLLNSDRVRPNEAFLTIAAIYFVIYLLVLFLSRLVEDRLAGRGWRVPA</sequence>
<keyword evidence="7" id="KW-0029">Amino-acid transport</keyword>
<comment type="similarity">
    <text evidence="3">Belongs to the binding-protein-dependent transport system permease family. HisMQ subfamily.</text>
</comment>
<dbReference type="CDD" id="cd06261">
    <property type="entry name" value="TM_PBP2"/>
    <property type="match status" value="1"/>
</dbReference>
<proteinExistence type="inferred from homology"/>
<feature type="domain" description="ABC transmembrane type-1" evidence="11">
    <location>
        <begin position="32"/>
        <end position="226"/>
    </location>
</feature>
<comment type="function">
    <text evidence="1">Part of the binding-protein-dependent transport system for glutamine; probably responsible for the translocation of the substrate across the membrane.</text>
</comment>
<organism evidence="12 13">
    <name type="scientific">Pseudaminobacter soli</name>
    <name type="common">ex Li et al. 2025</name>
    <dbReference type="NCBI Taxonomy" id="1295366"/>
    <lineage>
        <taxon>Bacteria</taxon>
        <taxon>Pseudomonadati</taxon>
        <taxon>Pseudomonadota</taxon>
        <taxon>Alphaproteobacteria</taxon>
        <taxon>Hyphomicrobiales</taxon>
        <taxon>Phyllobacteriaceae</taxon>
        <taxon>Pseudaminobacter</taxon>
    </lineage>
</organism>
<dbReference type="Pfam" id="PF00528">
    <property type="entry name" value="BPD_transp_1"/>
    <property type="match status" value="1"/>
</dbReference>
<evidence type="ECO:0000313" key="12">
    <source>
        <dbReference type="EMBL" id="PSJ63112.1"/>
    </source>
</evidence>
<reference evidence="12 13" key="1">
    <citation type="submission" date="2018-03" db="EMBL/GenBank/DDBJ databases">
        <title>The draft genome of Mesorhizobium soli JCM 19897.</title>
        <authorList>
            <person name="Li L."/>
            <person name="Liu L."/>
            <person name="Liang L."/>
            <person name="Wang T."/>
            <person name="Zhang X."/>
        </authorList>
    </citation>
    <scope>NUCLEOTIDE SEQUENCE [LARGE SCALE GENOMIC DNA]</scope>
    <source>
        <strain evidence="12 13">JCM 19897</strain>
    </source>
</reference>
<keyword evidence="8 10" id="KW-1133">Transmembrane helix</keyword>
<dbReference type="GO" id="GO:0006865">
    <property type="term" value="P:amino acid transport"/>
    <property type="evidence" value="ECO:0007669"/>
    <property type="project" value="UniProtKB-KW"/>
</dbReference>
<dbReference type="Proteomes" id="UP000240653">
    <property type="component" value="Unassembled WGS sequence"/>
</dbReference>
<evidence type="ECO:0000256" key="7">
    <source>
        <dbReference type="ARBA" id="ARBA00022970"/>
    </source>
</evidence>
<evidence type="ECO:0000256" key="1">
    <source>
        <dbReference type="ARBA" id="ARBA00003159"/>
    </source>
</evidence>
<keyword evidence="6 10" id="KW-0812">Transmembrane</keyword>
<evidence type="ECO:0000256" key="2">
    <source>
        <dbReference type="ARBA" id="ARBA00004429"/>
    </source>
</evidence>
<name>A0A2P7SKV2_9HYPH</name>
<evidence type="ECO:0000259" key="11">
    <source>
        <dbReference type="PROSITE" id="PS50928"/>
    </source>
</evidence>
<keyword evidence="4 10" id="KW-0813">Transport</keyword>
<feature type="transmembrane region" description="Helical" evidence="10">
    <location>
        <begin position="206"/>
        <end position="226"/>
    </location>
</feature>
<evidence type="ECO:0000256" key="9">
    <source>
        <dbReference type="ARBA" id="ARBA00023136"/>
    </source>
</evidence>
<accession>A0A2P7SKV2</accession>
<evidence type="ECO:0000256" key="4">
    <source>
        <dbReference type="ARBA" id="ARBA00022448"/>
    </source>
</evidence>
<dbReference type="Gene3D" id="1.10.3720.10">
    <property type="entry name" value="MetI-like"/>
    <property type="match status" value="1"/>
</dbReference>
<comment type="subcellular location">
    <subcellularLocation>
        <location evidence="2">Cell inner membrane</location>
        <topology evidence="2">Multi-pass membrane protein</topology>
    </subcellularLocation>
    <subcellularLocation>
        <location evidence="10">Cell membrane</location>
        <topology evidence="10">Multi-pass membrane protein</topology>
    </subcellularLocation>
</comment>
<dbReference type="GO" id="GO:0022857">
    <property type="term" value="F:transmembrane transporter activity"/>
    <property type="evidence" value="ECO:0007669"/>
    <property type="project" value="InterPro"/>
</dbReference>